<evidence type="ECO:0000313" key="3">
    <source>
        <dbReference type="EMBL" id="CRZ14042.1"/>
    </source>
</evidence>
<evidence type="ECO:0000256" key="1">
    <source>
        <dbReference type="SAM" id="MobiDB-lite"/>
    </source>
</evidence>
<feature type="compositionally biased region" description="Pro residues" evidence="1">
    <location>
        <begin position="55"/>
        <end position="68"/>
    </location>
</feature>
<organism evidence="3 4">
    <name type="scientific">Mycolicibacterium neworleansense</name>
    <dbReference type="NCBI Taxonomy" id="146018"/>
    <lineage>
        <taxon>Bacteria</taxon>
        <taxon>Bacillati</taxon>
        <taxon>Actinomycetota</taxon>
        <taxon>Actinomycetes</taxon>
        <taxon>Mycobacteriales</taxon>
        <taxon>Mycobacteriaceae</taxon>
        <taxon>Mycolicibacterium</taxon>
    </lineage>
</organism>
<dbReference type="AlphaFoldDB" id="A0A0H5RKM1"/>
<dbReference type="Proteomes" id="UP000199147">
    <property type="component" value="Unassembled WGS sequence"/>
</dbReference>
<dbReference type="EMBL" id="CWKH01000001">
    <property type="protein sequence ID" value="CRZ14042.1"/>
    <property type="molecule type" value="Genomic_DNA"/>
</dbReference>
<evidence type="ECO:0000313" key="4">
    <source>
        <dbReference type="Proteomes" id="UP000199147"/>
    </source>
</evidence>
<keyword evidence="2" id="KW-0732">Signal</keyword>
<dbReference type="OrthoDB" id="4641196at2"/>
<dbReference type="RefSeq" id="WP_090510653.1">
    <property type="nucleotide sequence ID" value="NZ_CWKH01000001.1"/>
</dbReference>
<accession>A0A0H5RKM1</accession>
<reference evidence="4" key="1">
    <citation type="submission" date="2015-07" db="EMBL/GenBank/DDBJ databases">
        <authorList>
            <person name="Urmite Genomes"/>
        </authorList>
    </citation>
    <scope>NUCLEOTIDE SEQUENCE [LARGE SCALE GENOMIC DNA]</scope>
    <source>
        <strain evidence="4">type strain: ATCC 49404</strain>
    </source>
</reference>
<feature type="compositionally biased region" description="Pro residues" evidence="1">
    <location>
        <begin position="32"/>
        <end position="45"/>
    </location>
</feature>
<name>A0A0H5RKM1_9MYCO</name>
<keyword evidence="4" id="KW-1185">Reference proteome</keyword>
<proteinExistence type="predicted"/>
<protein>
    <submittedName>
        <fullName evidence="3">Uncharacterized protein</fullName>
    </submittedName>
</protein>
<feature type="region of interest" description="Disordered" evidence="1">
    <location>
        <begin position="27"/>
        <end position="76"/>
    </location>
</feature>
<feature type="chain" id="PRO_5005223276" evidence="2">
    <location>
        <begin position="31"/>
        <end position="134"/>
    </location>
</feature>
<evidence type="ECO:0000256" key="2">
    <source>
        <dbReference type="SAM" id="SignalP"/>
    </source>
</evidence>
<feature type="signal peptide" evidence="2">
    <location>
        <begin position="1"/>
        <end position="30"/>
    </location>
</feature>
<dbReference type="STRING" id="146018.BN2156_00890"/>
<gene>
    <name evidence="3" type="ORF">BN2156_00890</name>
</gene>
<sequence precursor="true">MTLKNAAAKAATAAALLLAGAGAGAGLAQADPPGPFPPPMPPIPGPGVNAGVPGNPLPPGQNYLPPPGHGGIMPQDRISFAAPPPWVLVPVTPPMGTPPAPPLPDWAAGLPMFWNPDLGAWGVWDAPAGVFVRI</sequence>